<feature type="transmembrane region" description="Helical" evidence="1">
    <location>
        <begin position="58"/>
        <end position="76"/>
    </location>
</feature>
<sequence length="102" mass="11709">MNRIKKLFPYLMVNVICFYLLPLLMKDTGSGMFILLFVIPVITFVNAIMCGRKNSFDILYPLLVMAIFVPYVLIYMNESATIYIFIYGAISLMGCFVGSRLR</sequence>
<keyword evidence="1" id="KW-1133">Transmembrane helix</keyword>
<organism evidence="2 3">
    <name type="scientific">Finegoldia magna</name>
    <name type="common">Peptostreptococcus magnus</name>
    <dbReference type="NCBI Taxonomy" id="1260"/>
    <lineage>
        <taxon>Bacteria</taxon>
        <taxon>Bacillati</taxon>
        <taxon>Bacillota</taxon>
        <taxon>Tissierellia</taxon>
        <taxon>Tissierellales</taxon>
        <taxon>Peptoniphilaceae</taxon>
        <taxon>Finegoldia</taxon>
    </lineage>
</organism>
<name>A0A233V2X5_FINMA</name>
<feature type="transmembrane region" description="Helical" evidence="1">
    <location>
        <begin position="82"/>
        <end position="101"/>
    </location>
</feature>
<accession>A0A233V2X5</accession>
<proteinExistence type="predicted"/>
<gene>
    <name evidence="2" type="ORF">B9N49_07670</name>
</gene>
<feature type="transmembrane region" description="Helical" evidence="1">
    <location>
        <begin position="31"/>
        <end position="51"/>
    </location>
</feature>
<reference evidence="3" key="1">
    <citation type="submission" date="2017-04" db="EMBL/GenBank/DDBJ databases">
        <title>Finegoldia magna isolated from orthopedic joint implant-associated infections.</title>
        <authorList>
            <person name="Bjorklund S."/>
            <person name="Bruggemann H."/>
            <person name="Jensen A."/>
            <person name="Hellmark B."/>
            <person name="Soderquist B."/>
        </authorList>
    </citation>
    <scope>NUCLEOTIDE SEQUENCE [LARGE SCALE GENOMIC DNA]</scope>
    <source>
        <strain evidence="3">CCUG 54800</strain>
    </source>
</reference>
<dbReference type="EMBL" id="NDYC01000036">
    <property type="protein sequence ID" value="OXZ26752.1"/>
    <property type="molecule type" value="Genomic_DNA"/>
</dbReference>
<evidence type="ECO:0000313" key="2">
    <source>
        <dbReference type="EMBL" id="OXZ26752.1"/>
    </source>
</evidence>
<evidence type="ECO:0000256" key="1">
    <source>
        <dbReference type="SAM" id="Phobius"/>
    </source>
</evidence>
<protein>
    <submittedName>
        <fullName evidence="2">Exosortase</fullName>
    </submittedName>
</protein>
<feature type="transmembrane region" description="Helical" evidence="1">
    <location>
        <begin position="7"/>
        <end position="25"/>
    </location>
</feature>
<dbReference type="RefSeq" id="WP_094206217.1">
    <property type="nucleotide sequence ID" value="NZ_JAWFVS010000032.1"/>
</dbReference>
<dbReference type="Proteomes" id="UP000215413">
    <property type="component" value="Unassembled WGS sequence"/>
</dbReference>
<dbReference type="AlphaFoldDB" id="A0A233V2X5"/>
<comment type="caution">
    <text evidence="2">The sequence shown here is derived from an EMBL/GenBank/DDBJ whole genome shotgun (WGS) entry which is preliminary data.</text>
</comment>
<keyword evidence="1" id="KW-0472">Membrane</keyword>
<keyword evidence="1" id="KW-0812">Transmembrane</keyword>
<evidence type="ECO:0000313" key="3">
    <source>
        <dbReference type="Proteomes" id="UP000215413"/>
    </source>
</evidence>